<dbReference type="GO" id="GO:0000166">
    <property type="term" value="F:nucleotide binding"/>
    <property type="evidence" value="ECO:0007669"/>
    <property type="project" value="InterPro"/>
</dbReference>
<organism evidence="3">
    <name type="scientific">marine metagenome</name>
    <dbReference type="NCBI Taxonomy" id="408172"/>
    <lineage>
        <taxon>unclassified sequences</taxon>
        <taxon>metagenomes</taxon>
        <taxon>ecological metagenomes</taxon>
    </lineage>
</organism>
<evidence type="ECO:0000259" key="2">
    <source>
        <dbReference type="Pfam" id="PF19051"/>
    </source>
</evidence>
<dbReference type="PANTHER" id="PTHR43818">
    <property type="entry name" value="BCDNA.GH03377"/>
    <property type="match status" value="1"/>
</dbReference>
<protein>
    <recommendedName>
        <fullName evidence="4">Gfo/Idh/MocA-like oxidoreductase N-terminal domain-containing protein</fullName>
    </recommendedName>
</protein>
<proteinExistence type="predicted"/>
<dbReference type="Gene3D" id="3.30.360.10">
    <property type="entry name" value="Dihydrodipicolinate Reductase, domain 2"/>
    <property type="match status" value="1"/>
</dbReference>
<dbReference type="Pfam" id="PF01408">
    <property type="entry name" value="GFO_IDH_MocA"/>
    <property type="match status" value="1"/>
</dbReference>
<gene>
    <name evidence="3" type="ORF">METZ01_LOCUS165982</name>
</gene>
<sequence>MLVPSRLSHGLKMSCKYALRIAALTRRKEIIMHSKDMNRRSFVKSTAIATSAFALPRFSIAEPGKTKKINVAVVGVSGMGGYALGEAAKENLVAMCDVDDARAANAFKKFPNVPRFKDFRIMLDKLGKDIDAVSISTPDHTHFAAAMAAMERGKHVFVQKPLAHNIWQVRTLRKAARHYKVITQMGNQGHTFTGMRRIKEWVDAGVVGDVREVITWTNRPNPPWFVPPSSFPPVTGPAPTTLDWDLWQGPVKSQDYSADYVPVKWRGWWKYGCGALGDIGCHTFDAPFWALGLGSPTKVEIERKDPPGKGFIPMGSVVTYHFAARGKKPPVTLKWYEKGYEVPKPTRWQKDKDLPSGGGMYMEGTKETLYHSGMRPNSPMVTPGERFMEMKSELVKIPKLPSVGNGPIEEWYRAIKGDGPMPGSNFDYAVPLTEMVLLGALAQRTGKNIEWDSKKMKVKGQPEFDALIKEPARKGWQYGESLG</sequence>
<evidence type="ECO:0008006" key="4">
    <source>
        <dbReference type="Google" id="ProtNLM"/>
    </source>
</evidence>
<dbReference type="InterPro" id="IPR050463">
    <property type="entry name" value="Gfo/Idh/MocA_oxidrdct_glycsds"/>
</dbReference>
<dbReference type="InterPro" id="IPR043906">
    <property type="entry name" value="Gfo/Idh/MocA_OxRdtase_bact_C"/>
</dbReference>
<dbReference type="InterPro" id="IPR000683">
    <property type="entry name" value="Gfo/Idh/MocA-like_OxRdtase_N"/>
</dbReference>
<dbReference type="SUPFAM" id="SSF51735">
    <property type="entry name" value="NAD(P)-binding Rossmann-fold domains"/>
    <property type="match status" value="1"/>
</dbReference>
<reference evidence="3" key="1">
    <citation type="submission" date="2018-05" db="EMBL/GenBank/DDBJ databases">
        <authorList>
            <person name="Lanie J.A."/>
            <person name="Ng W.-L."/>
            <person name="Kazmierczak K.M."/>
            <person name="Andrzejewski T.M."/>
            <person name="Davidsen T.M."/>
            <person name="Wayne K.J."/>
            <person name="Tettelin H."/>
            <person name="Glass J.I."/>
            <person name="Rusch D."/>
            <person name="Podicherti R."/>
            <person name="Tsui H.-C.T."/>
            <person name="Winkler M.E."/>
        </authorList>
    </citation>
    <scope>NUCLEOTIDE SEQUENCE</scope>
</reference>
<dbReference type="PANTHER" id="PTHR43818:SF10">
    <property type="entry name" value="NADH-DEPENDENT DEHYDROGENASE-RELATED"/>
    <property type="match status" value="1"/>
</dbReference>
<evidence type="ECO:0000313" key="3">
    <source>
        <dbReference type="EMBL" id="SVB13128.1"/>
    </source>
</evidence>
<accession>A0A382BH33</accession>
<dbReference type="Gene3D" id="3.40.50.720">
    <property type="entry name" value="NAD(P)-binding Rossmann-like Domain"/>
    <property type="match status" value="1"/>
</dbReference>
<feature type="domain" description="Gfo/Idh/MocA-like oxidoreductase bacterial type C-terminal" evidence="2">
    <location>
        <begin position="237"/>
        <end position="303"/>
    </location>
</feature>
<dbReference type="EMBL" id="UINC01029795">
    <property type="protein sequence ID" value="SVB13128.1"/>
    <property type="molecule type" value="Genomic_DNA"/>
</dbReference>
<name>A0A382BH33_9ZZZZ</name>
<dbReference type="SUPFAM" id="SSF55347">
    <property type="entry name" value="Glyceraldehyde-3-phosphate dehydrogenase-like, C-terminal domain"/>
    <property type="match status" value="1"/>
</dbReference>
<dbReference type="AlphaFoldDB" id="A0A382BH33"/>
<evidence type="ECO:0000259" key="1">
    <source>
        <dbReference type="Pfam" id="PF01408"/>
    </source>
</evidence>
<dbReference type="InterPro" id="IPR036291">
    <property type="entry name" value="NAD(P)-bd_dom_sf"/>
</dbReference>
<feature type="domain" description="Gfo/Idh/MocA-like oxidoreductase N-terminal" evidence="1">
    <location>
        <begin position="69"/>
        <end position="186"/>
    </location>
</feature>
<dbReference type="Pfam" id="PF19051">
    <property type="entry name" value="GFO_IDH_MocA_C2"/>
    <property type="match status" value="1"/>
</dbReference>